<dbReference type="FunFam" id="3.30.160.60:FF:000100">
    <property type="entry name" value="Zinc finger 45-like"/>
    <property type="match status" value="1"/>
</dbReference>
<feature type="region of interest" description="Disordered" evidence="9">
    <location>
        <begin position="786"/>
        <end position="817"/>
    </location>
</feature>
<accession>A0A8C8K446</accession>
<feature type="domain" description="C2H2-type" evidence="10">
    <location>
        <begin position="885"/>
        <end position="912"/>
    </location>
</feature>
<feature type="domain" description="C2H2-type" evidence="10">
    <location>
        <begin position="1106"/>
        <end position="1135"/>
    </location>
</feature>
<feature type="domain" description="C2H2-type" evidence="10">
    <location>
        <begin position="579"/>
        <end position="606"/>
    </location>
</feature>
<evidence type="ECO:0000256" key="1">
    <source>
        <dbReference type="ARBA" id="ARBA00004123"/>
    </source>
</evidence>
<dbReference type="Pfam" id="PF14973">
    <property type="entry name" value="TINF2_N"/>
    <property type="match status" value="1"/>
</dbReference>
<dbReference type="RefSeq" id="XP_024243679.1">
    <property type="nucleotide sequence ID" value="XM_024387911.2"/>
</dbReference>
<dbReference type="SMART" id="SM00355">
    <property type="entry name" value="ZnF_C2H2"/>
    <property type="match status" value="21"/>
</dbReference>
<evidence type="ECO:0000259" key="10">
    <source>
        <dbReference type="PROSITE" id="PS50157"/>
    </source>
</evidence>
<name>A0A8C8K446_ONCTS</name>
<dbReference type="Gene3D" id="3.30.160.60">
    <property type="entry name" value="Classic Zinc Finger"/>
    <property type="match status" value="16"/>
</dbReference>
<sequence>MLAHRVLVRLQTDDMFQDLGSSWPLILAKQLLQLILFAFFQVSQYDLCSSLACLCYPLRIRLFFYSADQEGRPLGVFLPRFLGLEDGTTNFLHLLLIQGPSLPLPSLRLMIPPMRLVSAAIWQTIQQRHVMDYGMLEEFVTMVTEIVPELLNDSQRAQLILGLRARLVLELCRSKPITDLQTIQPHLDRIQTLTPFWRTQADAEVGLSESNFLGLVQTLLKDPGEREHFFQDVFPVEFGPSYDVGIQKLMWQFLSRLEKLLPVSNFQQAALLLSDVPSVLEECVESISHPQQLKTLLQYHRDLCQLDNHDPPSSTDGDCILSALCLPPVERVVITTEVKKEGTRMDVKEREGVDSRSGECEKNKTSSVSDDEEVEDDAGFADPETDKVEPEYETVMGIGEDGIEKPFKLIKTQEETHYEKFRKKPKPEQKRNMGMSKEIRFSMIQKPSVDLQGIVIANMTQTPKSNQQVPRAKRSLERRTCKLCGKVVQRPAVLRKHMLTHTGDWPYQCPTCKKIYKALGSFQEHTERCVFPIEETPEDNESSISVMQYKGLMLKKILPRPQGQKAGPNEKNLKRIVCKTCPVCGKTFATGSSMKRHQIIHTEPKKCRVCKHIFPNSSELKIHMESHPKKGIHQCSNCERTFKHDYSVKAHEEACLFLSRQQGELGESRGPPATGQTDPGPSGSTHQQSMTCEAGIIQLSATLSKQNSAFTYMHSVEGSSARAKRSLERRTCKVCGKVVQRPAVLRKHMVTHTGDWPYRCPTCKKIYKTLRSFQEHIERCVFPIEETPEDSESSSSTNATKHPSSTPEPNTPIGSSKRCARCPICHKFISGYLRYHILSHSDERPHACPRCGSKYKFDFVLRRHMRLFCKVRKGEPVELGEKKIHKCNECGKEFGLKSTLTAHKRIHNPLRCAYCRRMFPDQETLAIHKVEHKPVQCTMCEKSFNVIRYLSRHYVDDHQFSGPFRCTYCERSYAELSVFVRHERTHTGDLPYKCSHCPKKFHFETALVTHQRTHTGEKPCLCWECGKSFQSKGILKTHMNRVHTPQVKRFPCSQCNKAFRDKGQMKMHENVYHKGVRYPCSYCGKGFYSPAPLARHVLIHTGENPYSCTYKECTRVFKSASELRIHMRYHTGDRPFKCKDCGKGFVQAHYLTIHRRSHTGEKPYSCLTCNKSFSTSHQLSRHMKTHTGEKPYQCTDCGKAFNRRDRLRTHQDKCHPAF</sequence>
<dbReference type="Ensembl" id="ENSOTST00005109551.2">
    <property type="protein sequence ID" value="ENSOTSP00005101296.2"/>
    <property type="gene ID" value="ENSOTSG00005046580.2"/>
</dbReference>
<comment type="similarity">
    <text evidence="2">Belongs to the krueppel C2H2-type zinc-finger protein family.</text>
</comment>
<evidence type="ECO:0000313" key="11">
    <source>
        <dbReference type="Ensembl" id="ENSOTSP00005101296.2"/>
    </source>
</evidence>
<dbReference type="GO" id="GO:1990837">
    <property type="term" value="F:sequence-specific double-stranded DNA binding"/>
    <property type="evidence" value="ECO:0007669"/>
    <property type="project" value="UniProtKB-ARBA"/>
</dbReference>
<dbReference type="PANTHER" id="PTHR24394">
    <property type="entry name" value="ZINC FINGER PROTEIN"/>
    <property type="match status" value="1"/>
</dbReference>
<evidence type="ECO:0000256" key="4">
    <source>
        <dbReference type="ARBA" id="ARBA00022737"/>
    </source>
</evidence>
<dbReference type="GO" id="GO:0000981">
    <property type="term" value="F:DNA-binding transcription factor activity, RNA polymerase II-specific"/>
    <property type="evidence" value="ECO:0007669"/>
    <property type="project" value="TreeGrafter"/>
</dbReference>
<feature type="domain" description="C2H2-type" evidence="10">
    <location>
        <begin position="935"/>
        <end position="963"/>
    </location>
</feature>
<feature type="domain" description="C2H2-type" evidence="10">
    <location>
        <begin position="1136"/>
        <end position="1163"/>
    </location>
</feature>
<dbReference type="FunFam" id="3.30.160.60:FF:000522">
    <property type="entry name" value="zinc finger protein 285"/>
    <property type="match status" value="1"/>
</dbReference>
<dbReference type="CDD" id="cd11657">
    <property type="entry name" value="TIN2_N"/>
    <property type="match status" value="1"/>
</dbReference>
<dbReference type="GO" id="GO:0008270">
    <property type="term" value="F:zinc ion binding"/>
    <property type="evidence" value="ECO:0007669"/>
    <property type="project" value="UniProtKB-KW"/>
</dbReference>
<keyword evidence="5 8" id="KW-0863">Zinc-finger</keyword>
<proteinExistence type="inferred from homology"/>
<dbReference type="Pfam" id="PF00096">
    <property type="entry name" value="zf-C2H2"/>
    <property type="match status" value="8"/>
</dbReference>
<feature type="domain" description="C2H2-type" evidence="10">
    <location>
        <begin position="730"/>
        <end position="757"/>
    </location>
</feature>
<feature type="domain" description="C2H2-type" evidence="10">
    <location>
        <begin position="1050"/>
        <end position="1078"/>
    </location>
</feature>
<reference evidence="11" key="2">
    <citation type="submission" date="2025-09" db="UniProtKB">
        <authorList>
            <consortium name="Ensembl"/>
        </authorList>
    </citation>
    <scope>IDENTIFICATION</scope>
</reference>
<keyword evidence="12" id="KW-1185">Reference proteome</keyword>
<feature type="compositionally biased region" description="Basic and acidic residues" evidence="9">
    <location>
        <begin position="341"/>
        <end position="364"/>
    </location>
</feature>
<feature type="compositionally biased region" description="Polar residues" evidence="9">
    <location>
        <begin position="798"/>
        <end position="814"/>
    </location>
</feature>
<gene>
    <name evidence="11" type="primary">LOC112224386</name>
</gene>
<keyword evidence="3" id="KW-0479">Metal-binding</keyword>
<dbReference type="GeneID" id="112224386"/>
<keyword evidence="7" id="KW-0539">Nucleus</keyword>
<dbReference type="PROSITE" id="PS00028">
    <property type="entry name" value="ZINC_FINGER_C2H2_1"/>
    <property type="match status" value="16"/>
</dbReference>
<feature type="domain" description="C2H2-type" evidence="10">
    <location>
        <begin position="479"/>
        <end position="506"/>
    </location>
</feature>
<evidence type="ECO:0000256" key="2">
    <source>
        <dbReference type="ARBA" id="ARBA00006991"/>
    </source>
</evidence>
<dbReference type="InterPro" id="IPR029400">
    <property type="entry name" value="TINF2_N"/>
</dbReference>
<dbReference type="FunFam" id="3.30.160.60:FF:000446">
    <property type="entry name" value="Zinc finger protein"/>
    <property type="match status" value="1"/>
</dbReference>
<protein>
    <recommendedName>
        <fullName evidence="10">C2H2-type domain-containing protein</fullName>
    </recommendedName>
</protein>
<feature type="domain" description="C2H2-type" evidence="10">
    <location>
        <begin position="1192"/>
        <end position="1218"/>
    </location>
</feature>
<organism evidence="11 12">
    <name type="scientific">Oncorhynchus tshawytscha</name>
    <name type="common">Chinook salmon</name>
    <name type="synonym">Salmo tshawytscha</name>
    <dbReference type="NCBI Taxonomy" id="74940"/>
    <lineage>
        <taxon>Eukaryota</taxon>
        <taxon>Metazoa</taxon>
        <taxon>Chordata</taxon>
        <taxon>Craniata</taxon>
        <taxon>Vertebrata</taxon>
        <taxon>Euteleostomi</taxon>
        <taxon>Actinopterygii</taxon>
        <taxon>Neopterygii</taxon>
        <taxon>Teleostei</taxon>
        <taxon>Protacanthopterygii</taxon>
        <taxon>Salmoniformes</taxon>
        <taxon>Salmonidae</taxon>
        <taxon>Salmoninae</taxon>
        <taxon>Oncorhynchus</taxon>
    </lineage>
</organism>
<evidence type="ECO:0000256" key="6">
    <source>
        <dbReference type="ARBA" id="ARBA00022833"/>
    </source>
</evidence>
<dbReference type="KEGG" id="otw:112224386"/>
<dbReference type="PROSITE" id="PS50157">
    <property type="entry name" value="ZINC_FINGER_C2H2_2"/>
    <property type="match status" value="14"/>
</dbReference>
<feature type="compositionally biased region" description="Acidic residues" evidence="9">
    <location>
        <begin position="369"/>
        <end position="379"/>
    </location>
</feature>
<evidence type="ECO:0000256" key="5">
    <source>
        <dbReference type="ARBA" id="ARBA00022771"/>
    </source>
</evidence>
<evidence type="ECO:0000256" key="7">
    <source>
        <dbReference type="ARBA" id="ARBA00023242"/>
    </source>
</evidence>
<feature type="compositionally biased region" description="Polar residues" evidence="9">
    <location>
        <begin position="674"/>
        <end position="688"/>
    </location>
</feature>
<feature type="region of interest" description="Disordered" evidence="9">
    <location>
        <begin position="664"/>
        <end position="688"/>
    </location>
</feature>
<dbReference type="InterPro" id="IPR036236">
    <property type="entry name" value="Znf_C2H2_sf"/>
</dbReference>
<dbReference type="FunFam" id="3.30.160.60:FF:002343">
    <property type="entry name" value="Zinc finger protein 33A"/>
    <property type="match status" value="2"/>
</dbReference>
<dbReference type="AlphaFoldDB" id="A0A8C8K446"/>
<evidence type="ECO:0000256" key="8">
    <source>
        <dbReference type="PROSITE-ProRule" id="PRU00042"/>
    </source>
</evidence>
<dbReference type="FunFam" id="3.30.160.60:FF:000016">
    <property type="entry name" value="zinc finger protein 37 homolog"/>
    <property type="match status" value="1"/>
</dbReference>
<dbReference type="SUPFAM" id="SSF57667">
    <property type="entry name" value="beta-beta-alpha zinc fingers"/>
    <property type="match status" value="11"/>
</dbReference>
<feature type="domain" description="C2H2-type" evidence="10">
    <location>
        <begin position="992"/>
        <end position="1019"/>
    </location>
</feature>
<feature type="domain" description="C2H2-type" evidence="10">
    <location>
        <begin position="1164"/>
        <end position="1191"/>
    </location>
</feature>
<feature type="domain" description="C2H2-type" evidence="10">
    <location>
        <begin position="964"/>
        <end position="991"/>
    </location>
</feature>
<keyword evidence="4" id="KW-0677">Repeat</keyword>
<evidence type="ECO:0000256" key="9">
    <source>
        <dbReference type="SAM" id="MobiDB-lite"/>
    </source>
</evidence>
<reference evidence="11" key="1">
    <citation type="submission" date="2025-08" db="UniProtKB">
        <authorList>
            <consortium name="Ensembl"/>
        </authorList>
    </citation>
    <scope>IDENTIFICATION</scope>
</reference>
<comment type="subcellular location">
    <subcellularLocation>
        <location evidence="1">Nucleus</location>
    </subcellularLocation>
</comment>
<dbReference type="GO" id="GO:0005634">
    <property type="term" value="C:nucleus"/>
    <property type="evidence" value="ECO:0007669"/>
    <property type="project" value="UniProtKB-SubCell"/>
</dbReference>
<evidence type="ECO:0000256" key="3">
    <source>
        <dbReference type="ARBA" id="ARBA00022723"/>
    </source>
</evidence>
<dbReference type="FunFam" id="3.30.160.60:FF:000912">
    <property type="entry name" value="Zinc finger protein 660"/>
    <property type="match status" value="1"/>
</dbReference>
<dbReference type="PANTHER" id="PTHR24394:SF44">
    <property type="entry name" value="ZINC FINGER PROTEIN 271-LIKE"/>
    <property type="match status" value="1"/>
</dbReference>
<dbReference type="Proteomes" id="UP000694402">
    <property type="component" value="Unassembled WGS sequence"/>
</dbReference>
<feature type="region of interest" description="Disordered" evidence="9">
    <location>
        <begin position="341"/>
        <end position="385"/>
    </location>
</feature>
<keyword evidence="6" id="KW-0862">Zinc</keyword>
<feature type="domain" description="C2H2-type" evidence="10">
    <location>
        <begin position="1078"/>
        <end position="1105"/>
    </location>
</feature>
<feature type="domain" description="C2H2-type" evidence="10">
    <location>
        <begin position="1020"/>
        <end position="1048"/>
    </location>
</feature>
<dbReference type="InterPro" id="IPR013087">
    <property type="entry name" value="Znf_C2H2_type"/>
</dbReference>
<dbReference type="Pfam" id="PF13465">
    <property type="entry name" value="zf-H2C2_2"/>
    <property type="match status" value="1"/>
</dbReference>
<evidence type="ECO:0000313" key="12">
    <source>
        <dbReference type="Proteomes" id="UP000694402"/>
    </source>
</evidence>
<dbReference type="FunFam" id="3.30.160.60:FF:001016">
    <property type="entry name" value="zinc finger protein 850-like"/>
    <property type="match status" value="1"/>
</dbReference>
<dbReference type="GeneTree" id="ENSGT00940000162287"/>